<keyword evidence="2" id="KW-1185">Reference proteome</keyword>
<dbReference type="Proteomes" id="UP000439903">
    <property type="component" value="Unassembled WGS sequence"/>
</dbReference>
<name>A0A8H3XND6_GIGMA</name>
<dbReference type="AlphaFoldDB" id="A0A8H3XND6"/>
<proteinExistence type="predicted"/>
<evidence type="ECO:0000313" key="1">
    <source>
        <dbReference type="EMBL" id="KAF0475474.1"/>
    </source>
</evidence>
<sequence length="553" mass="64386">MSTYYNVSMTEVQDVVKSIKNIYSLKINNGLIVNAEGVRRSKFSAYSLCSPKARKLNMSFANSFQATLRFSTKQRDTFLFENHIDHSAINLEHCDWIFANSAENPLTNESLVKNVCMKIQCSQLELKVEKEMIKPSKEIVAKVKEALRHDNPYNELMTIFEIYGKFLPKKIILGHKIYRTTCLIVNESQPDINFKEEEWSAYFKTKEYDDILNQWKECIGSYGFNSSYLVSVDNKSIMRDEIEMWMKTCSESEYGSLKIIGWNELYPIYEMFEEPLCREIKSILGIIDQPGSFNIKEKVLFSGIIPVNVPPFSYRVNFPVCFESNNYQLFGKLVKQNGEPIDKVVIKFKSMDIYGFYVFVENFNTIDEHMELQIEWILIGIPAKIGFFSMYTRNIQILRSINTSFSLKPNDNNWKILLDVQEDLPQNSVLVASFNYSSNYEQSFEVDNLNYWCNDNKIELNVYYANNENPIFSSMEICDPDKDNFMNNNVNGDEPKCLIQCFILSLESQDQLVVHLNAIGKTIGLEEEIVIKLQNVKINPRARKQRKYFLNKI</sequence>
<protein>
    <submittedName>
        <fullName evidence="1">Hsp70 family protein</fullName>
    </submittedName>
</protein>
<dbReference type="OrthoDB" id="2338404at2759"/>
<evidence type="ECO:0000313" key="2">
    <source>
        <dbReference type="Proteomes" id="UP000439903"/>
    </source>
</evidence>
<comment type="caution">
    <text evidence="1">The sequence shown here is derived from an EMBL/GenBank/DDBJ whole genome shotgun (WGS) entry which is preliminary data.</text>
</comment>
<accession>A0A8H3XND6</accession>
<dbReference type="EMBL" id="WTPW01000846">
    <property type="protein sequence ID" value="KAF0475474.1"/>
    <property type="molecule type" value="Genomic_DNA"/>
</dbReference>
<reference evidence="1 2" key="1">
    <citation type="journal article" date="2019" name="Environ. Microbiol.">
        <title>At the nexus of three kingdoms: the genome of the mycorrhizal fungus Gigaspora margarita provides insights into plant, endobacterial and fungal interactions.</title>
        <authorList>
            <person name="Venice F."/>
            <person name="Ghignone S."/>
            <person name="Salvioli di Fossalunga A."/>
            <person name="Amselem J."/>
            <person name="Novero M."/>
            <person name="Xianan X."/>
            <person name="Sedzielewska Toro K."/>
            <person name="Morin E."/>
            <person name="Lipzen A."/>
            <person name="Grigoriev I.V."/>
            <person name="Henrissat B."/>
            <person name="Martin F.M."/>
            <person name="Bonfante P."/>
        </authorList>
    </citation>
    <scope>NUCLEOTIDE SEQUENCE [LARGE SCALE GENOMIC DNA]</scope>
    <source>
        <strain evidence="1 2">BEG34</strain>
    </source>
</reference>
<organism evidence="1 2">
    <name type="scientific">Gigaspora margarita</name>
    <dbReference type="NCBI Taxonomy" id="4874"/>
    <lineage>
        <taxon>Eukaryota</taxon>
        <taxon>Fungi</taxon>
        <taxon>Fungi incertae sedis</taxon>
        <taxon>Mucoromycota</taxon>
        <taxon>Glomeromycotina</taxon>
        <taxon>Glomeromycetes</taxon>
        <taxon>Diversisporales</taxon>
        <taxon>Gigasporaceae</taxon>
        <taxon>Gigaspora</taxon>
    </lineage>
</organism>
<gene>
    <name evidence="1" type="ORF">F8M41_024617</name>
</gene>